<evidence type="ECO:0000313" key="2">
    <source>
        <dbReference type="EMBL" id="KKK84607.1"/>
    </source>
</evidence>
<evidence type="ECO:0000256" key="1">
    <source>
        <dbReference type="SAM" id="Phobius"/>
    </source>
</evidence>
<organism evidence="2">
    <name type="scientific">marine sediment metagenome</name>
    <dbReference type="NCBI Taxonomy" id="412755"/>
    <lineage>
        <taxon>unclassified sequences</taxon>
        <taxon>metagenomes</taxon>
        <taxon>ecological metagenomes</taxon>
    </lineage>
</organism>
<dbReference type="EMBL" id="LAZR01051698">
    <property type="protein sequence ID" value="KKK84607.1"/>
    <property type="molecule type" value="Genomic_DNA"/>
</dbReference>
<sequence length="130" mass="14037">DGLDDLADLLLADGALVAALFQPGDYLLSLVRLTGIVFLYDRQPDGSLDPLVSRESPPTRQTIPPAAHHSAAIAAARINYFILVLSTKRTLHGKGSSGLVAIPIYSICSSIATYILHYNSHRNNIRDSII</sequence>
<feature type="non-terminal residue" evidence="2">
    <location>
        <position position="1"/>
    </location>
</feature>
<keyword evidence="1" id="KW-1133">Transmembrane helix</keyword>
<reference evidence="2" key="1">
    <citation type="journal article" date="2015" name="Nature">
        <title>Complex archaea that bridge the gap between prokaryotes and eukaryotes.</title>
        <authorList>
            <person name="Spang A."/>
            <person name="Saw J.H."/>
            <person name="Jorgensen S.L."/>
            <person name="Zaremba-Niedzwiedzka K."/>
            <person name="Martijn J."/>
            <person name="Lind A.E."/>
            <person name="van Eijk R."/>
            <person name="Schleper C."/>
            <person name="Guy L."/>
            <person name="Ettema T.J."/>
        </authorList>
    </citation>
    <scope>NUCLEOTIDE SEQUENCE</scope>
</reference>
<gene>
    <name evidence="2" type="ORF">LCGC14_2781680</name>
</gene>
<protein>
    <submittedName>
        <fullName evidence="2">Uncharacterized protein</fullName>
    </submittedName>
</protein>
<accession>A0A0F8YT46</accession>
<comment type="caution">
    <text evidence="2">The sequence shown here is derived from an EMBL/GenBank/DDBJ whole genome shotgun (WGS) entry which is preliminary data.</text>
</comment>
<name>A0A0F8YT46_9ZZZZ</name>
<keyword evidence="1" id="KW-0812">Transmembrane</keyword>
<feature type="transmembrane region" description="Helical" evidence="1">
    <location>
        <begin position="97"/>
        <end position="116"/>
    </location>
</feature>
<proteinExistence type="predicted"/>
<dbReference type="AlphaFoldDB" id="A0A0F8YT46"/>
<keyword evidence="1" id="KW-0472">Membrane</keyword>